<comment type="caution">
    <text evidence="2">The sequence shown here is derived from an EMBL/GenBank/DDBJ whole genome shotgun (WGS) entry which is preliminary data.</text>
</comment>
<dbReference type="EMBL" id="JAHHUM010001741">
    <property type="protein sequence ID" value="KAK5609600.1"/>
    <property type="molecule type" value="Genomic_DNA"/>
</dbReference>
<reference evidence="2 3" key="1">
    <citation type="submission" date="2021-06" db="EMBL/GenBank/DDBJ databases">
        <authorList>
            <person name="Palmer J.M."/>
        </authorList>
    </citation>
    <scope>NUCLEOTIDE SEQUENCE [LARGE SCALE GENOMIC DNA]</scope>
    <source>
        <strain evidence="2 3">MEX-2019</strain>
        <tissue evidence="2">Muscle</tissue>
    </source>
</reference>
<evidence type="ECO:0000256" key="1">
    <source>
        <dbReference type="SAM" id="Phobius"/>
    </source>
</evidence>
<keyword evidence="1" id="KW-0812">Transmembrane</keyword>
<accession>A0AAV9RKK1</accession>
<protein>
    <submittedName>
        <fullName evidence="2">Uncharacterized protein</fullName>
    </submittedName>
</protein>
<name>A0AAV9RKK1_9TELE</name>
<dbReference type="Proteomes" id="UP001311232">
    <property type="component" value="Unassembled WGS sequence"/>
</dbReference>
<keyword evidence="3" id="KW-1185">Reference proteome</keyword>
<evidence type="ECO:0000313" key="2">
    <source>
        <dbReference type="EMBL" id="KAK5609600.1"/>
    </source>
</evidence>
<gene>
    <name evidence="2" type="ORF">CRENBAI_003338</name>
</gene>
<sequence>MSHLSPSNPFLIFCIILSYTLYLHIHFPSIHKSPLRLLLDHLPGRSSLSILLPAFFYESYQSGLSGVTGRCSRTAVPHQEQSPEELQKLLKPWRRRCCQQDPVLDKSSMVLVFTLLAVSKPASWRTRCGSAFIPIVNSVNLLQSKDCSGSIRSDCKIAPRFTCPACPPSNAIHHLEEPAATACLPVSLGLHCLLTSPQSQLLPFNIKNHLIDGNRTLLPSRLKHAAYGILTLPKNTISINLFKPFLSLWCAALESPGSEPIMTLWLYLKHI</sequence>
<keyword evidence="1" id="KW-1133">Transmembrane helix</keyword>
<proteinExistence type="predicted"/>
<feature type="transmembrane region" description="Helical" evidence="1">
    <location>
        <begin position="6"/>
        <end position="25"/>
    </location>
</feature>
<dbReference type="AlphaFoldDB" id="A0AAV9RKK1"/>
<organism evidence="2 3">
    <name type="scientific">Crenichthys baileyi</name>
    <name type="common">White River springfish</name>
    <dbReference type="NCBI Taxonomy" id="28760"/>
    <lineage>
        <taxon>Eukaryota</taxon>
        <taxon>Metazoa</taxon>
        <taxon>Chordata</taxon>
        <taxon>Craniata</taxon>
        <taxon>Vertebrata</taxon>
        <taxon>Euteleostomi</taxon>
        <taxon>Actinopterygii</taxon>
        <taxon>Neopterygii</taxon>
        <taxon>Teleostei</taxon>
        <taxon>Neoteleostei</taxon>
        <taxon>Acanthomorphata</taxon>
        <taxon>Ovalentaria</taxon>
        <taxon>Atherinomorphae</taxon>
        <taxon>Cyprinodontiformes</taxon>
        <taxon>Goodeidae</taxon>
        <taxon>Crenichthys</taxon>
    </lineage>
</organism>
<keyword evidence="1" id="KW-0472">Membrane</keyword>
<evidence type="ECO:0000313" key="3">
    <source>
        <dbReference type="Proteomes" id="UP001311232"/>
    </source>
</evidence>